<gene>
    <name evidence="6" type="ORF">J2736_004397</name>
</gene>
<dbReference type="InterPro" id="IPR005471">
    <property type="entry name" value="Tscrpt_reg_IclR_N"/>
</dbReference>
<evidence type="ECO:0000313" key="7">
    <source>
        <dbReference type="Proteomes" id="UP001267290"/>
    </source>
</evidence>
<dbReference type="Gene3D" id="1.10.10.10">
    <property type="entry name" value="Winged helix-like DNA-binding domain superfamily/Winged helix DNA-binding domain"/>
    <property type="match status" value="1"/>
</dbReference>
<name>A0ABU1P0D6_9BACL</name>
<dbReference type="SUPFAM" id="SSF46785">
    <property type="entry name" value="Winged helix' DNA-binding domain"/>
    <property type="match status" value="1"/>
</dbReference>
<comment type="caution">
    <text evidence="6">The sequence shown here is derived from an EMBL/GenBank/DDBJ whole genome shotgun (WGS) entry which is preliminary data.</text>
</comment>
<dbReference type="PROSITE" id="PS51077">
    <property type="entry name" value="HTH_ICLR"/>
    <property type="match status" value="1"/>
</dbReference>
<feature type="domain" description="IclR-ED" evidence="5">
    <location>
        <begin position="72"/>
        <end position="255"/>
    </location>
</feature>
<dbReference type="InterPro" id="IPR036390">
    <property type="entry name" value="WH_DNA-bd_sf"/>
</dbReference>
<dbReference type="EMBL" id="JAVDSB010000009">
    <property type="protein sequence ID" value="MDR6553190.1"/>
    <property type="molecule type" value="Genomic_DNA"/>
</dbReference>
<evidence type="ECO:0000256" key="1">
    <source>
        <dbReference type="ARBA" id="ARBA00023015"/>
    </source>
</evidence>
<proteinExistence type="predicted"/>
<dbReference type="GO" id="GO:0003677">
    <property type="term" value="F:DNA binding"/>
    <property type="evidence" value="ECO:0007669"/>
    <property type="project" value="UniProtKB-KW"/>
</dbReference>
<organism evidence="6 7">
    <name type="scientific">Paenibacillus qinlingensis</name>
    <dbReference type="NCBI Taxonomy" id="1837343"/>
    <lineage>
        <taxon>Bacteria</taxon>
        <taxon>Bacillati</taxon>
        <taxon>Bacillota</taxon>
        <taxon>Bacilli</taxon>
        <taxon>Bacillales</taxon>
        <taxon>Paenibacillaceae</taxon>
        <taxon>Paenibacillus</taxon>
    </lineage>
</organism>
<dbReference type="Proteomes" id="UP001267290">
    <property type="component" value="Unassembled WGS sequence"/>
</dbReference>
<dbReference type="SMART" id="SM00346">
    <property type="entry name" value="HTH_ICLR"/>
    <property type="match status" value="1"/>
</dbReference>
<protein>
    <submittedName>
        <fullName evidence="6">DNA-binding IclR family transcriptional regulator</fullName>
    </submittedName>
</protein>
<keyword evidence="3" id="KW-0804">Transcription</keyword>
<keyword evidence="1" id="KW-0805">Transcription regulation</keyword>
<keyword evidence="2 6" id="KW-0238">DNA-binding</keyword>
<sequence length="255" mass="28722">MEKNQAHKVKSADRVLDIFELFTGGTDSYNLSEIAKKLEMPPSSTYLILQNMLNRGYLEVDKSGKQFRIGYKLFTIRNRYIQNTSLTGEFYQIADKITEDLNETVSLSVRSGNQLLYLGEKISSQALRFTPNQSDVFPLHATASGKILLADYSEVELHTLYPEDKLEQVTSKTISSLKELKLELEKVRTLGVGYNLGETVLGVHCVAGAVLDAANQTVASISISVPEVRITDEIWDKVHVWIKRACEELGRKVYR</sequence>
<dbReference type="InterPro" id="IPR014757">
    <property type="entry name" value="Tscrpt_reg_IclR_C"/>
</dbReference>
<dbReference type="SUPFAM" id="SSF55781">
    <property type="entry name" value="GAF domain-like"/>
    <property type="match status" value="1"/>
</dbReference>
<dbReference type="PANTHER" id="PTHR30136">
    <property type="entry name" value="HELIX-TURN-HELIX TRANSCRIPTIONAL REGULATOR, ICLR FAMILY"/>
    <property type="match status" value="1"/>
</dbReference>
<keyword evidence="7" id="KW-1185">Reference proteome</keyword>
<evidence type="ECO:0000256" key="2">
    <source>
        <dbReference type="ARBA" id="ARBA00023125"/>
    </source>
</evidence>
<evidence type="ECO:0000259" key="4">
    <source>
        <dbReference type="PROSITE" id="PS51077"/>
    </source>
</evidence>
<dbReference type="InterPro" id="IPR050707">
    <property type="entry name" value="HTH_MetabolicPath_Reg"/>
</dbReference>
<dbReference type="Pfam" id="PF01614">
    <property type="entry name" value="IclR_C"/>
    <property type="match status" value="1"/>
</dbReference>
<dbReference type="Pfam" id="PF09339">
    <property type="entry name" value="HTH_IclR"/>
    <property type="match status" value="1"/>
</dbReference>
<dbReference type="RefSeq" id="WP_310500674.1">
    <property type="nucleotide sequence ID" value="NZ_JAVDSB010000009.1"/>
</dbReference>
<dbReference type="InterPro" id="IPR029016">
    <property type="entry name" value="GAF-like_dom_sf"/>
</dbReference>
<accession>A0ABU1P0D6</accession>
<dbReference type="Gene3D" id="3.30.450.40">
    <property type="match status" value="1"/>
</dbReference>
<evidence type="ECO:0000259" key="5">
    <source>
        <dbReference type="PROSITE" id="PS51078"/>
    </source>
</evidence>
<feature type="domain" description="HTH iclR-type" evidence="4">
    <location>
        <begin position="9"/>
        <end position="71"/>
    </location>
</feature>
<reference evidence="6 7" key="1">
    <citation type="submission" date="2023-07" db="EMBL/GenBank/DDBJ databases">
        <title>Sorghum-associated microbial communities from plants grown in Nebraska, USA.</title>
        <authorList>
            <person name="Schachtman D."/>
        </authorList>
    </citation>
    <scope>NUCLEOTIDE SEQUENCE [LARGE SCALE GENOMIC DNA]</scope>
    <source>
        <strain evidence="6 7">CC258</strain>
    </source>
</reference>
<dbReference type="PROSITE" id="PS51078">
    <property type="entry name" value="ICLR_ED"/>
    <property type="match status" value="1"/>
</dbReference>
<dbReference type="InterPro" id="IPR036388">
    <property type="entry name" value="WH-like_DNA-bd_sf"/>
</dbReference>
<evidence type="ECO:0000256" key="3">
    <source>
        <dbReference type="ARBA" id="ARBA00023163"/>
    </source>
</evidence>
<evidence type="ECO:0000313" key="6">
    <source>
        <dbReference type="EMBL" id="MDR6553190.1"/>
    </source>
</evidence>
<dbReference type="PANTHER" id="PTHR30136:SF24">
    <property type="entry name" value="HTH-TYPE TRANSCRIPTIONAL REPRESSOR ALLR"/>
    <property type="match status" value="1"/>
</dbReference>